<dbReference type="Pfam" id="PF09743">
    <property type="entry name" value="E3_UFM1_ligase"/>
    <property type="match status" value="1"/>
</dbReference>
<protein>
    <submittedName>
        <fullName evidence="1">E3 UFM1- ligase 1</fullName>
    </submittedName>
</protein>
<keyword evidence="2" id="KW-1185">Reference proteome</keyword>
<name>A0A6S7JDP9_PARCT</name>
<dbReference type="OrthoDB" id="10258297at2759"/>
<gene>
    <name evidence="1" type="ORF">PACLA_8A066635</name>
</gene>
<evidence type="ECO:0000313" key="1">
    <source>
        <dbReference type="EMBL" id="CAB4010178.1"/>
    </source>
</evidence>
<dbReference type="InterPro" id="IPR001878">
    <property type="entry name" value="Znf_CCHC"/>
</dbReference>
<keyword evidence="1" id="KW-0436">Ligase</keyword>
<dbReference type="GO" id="GO:0034976">
    <property type="term" value="P:response to endoplasmic reticulum stress"/>
    <property type="evidence" value="ECO:0007669"/>
    <property type="project" value="TreeGrafter"/>
</dbReference>
<sequence length="658" mass="74490">MGDWEEVKRLAADFQRAQLSSTSHKLSERNCVELVQKLINLGLIDVIYTTDGREYLTPSELEKEIREELFVEGGRINLVDLQQVINVDLSHIESKVAELIKTDRSLVLIQGELIEKHYLDHIAEEINEKLQESGLVSIGELAKTFGFTTDFMLETIEDRLGSIIHGKLDRLERGVLFTDAFIARHTARIRGVLSAITRPTSLSNLIIQYDFQEKLFYTVINDLIEQGRLSGTIQGRQDKANFVPDIYSRTQNAWVDAFYQQNGYLVLISLHQARVGDCDEHSQRVFIPVSLLITCGRTESVLESTKDIAINRQIESLKALSKDVEQSRRENTKVLGKQTIGAEKEVAVKLPKLSLQPMKKSLAAVGRGCVYCDSSDHKANDCQKVTTVADRKQILAKKHLCFNCALGSHQAAKCQSKNSCQKCEERKIALTANEVGEGVFPRKLQIFISLQHILFGSFSTFHLSPSPLDEVKNHFRLSLEWCHNDVELTISTSGNRLGRQRRHSQCKLVYTWIPNLFSQQLQSHCSWHSMLVVLLTVIRYRLSTSDSERLIYATTFCWSDPGTFCVRIAERPKAFTALKDLACLDVQQKGTFFLVNSRKGSVGSCESLKPSLDPVKCHHLRRQNQKILGYAKDNYVITNVDGIRNVTDLFANYIGRVL</sequence>
<dbReference type="GO" id="GO:0005789">
    <property type="term" value="C:endoplasmic reticulum membrane"/>
    <property type="evidence" value="ECO:0007669"/>
    <property type="project" value="TreeGrafter"/>
</dbReference>
<evidence type="ECO:0000313" key="2">
    <source>
        <dbReference type="Proteomes" id="UP001152795"/>
    </source>
</evidence>
<feature type="non-terminal residue" evidence="1">
    <location>
        <position position="1"/>
    </location>
</feature>
<dbReference type="Proteomes" id="UP001152795">
    <property type="component" value="Unassembled WGS sequence"/>
</dbReference>
<dbReference type="SMART" id="SM00343">
    <property type="entry name" value="ZnF_C2HC"/>
    <property type="match status" value="2"/>
</dbReference>
<dbReference type="GO" id="GO:0061666">
    <property type="term" value="F:UFM1 ligase activity"/>
    <property type="evidence" value="ECO:0007669"/>
    <property type="project" value="InterPro"/>
</dbReference>
<proteinExistence type="predicted"/>
<dbReference type="GO" id="GO:1990592">
    <property type="term" value="P:protein K69-linked ufmylation"/>
    <property type="evidence" value="ECO:0007669"/>
    <property type="project" value="TreeGrafter"/>
</dbReference>
<dbReference type="AlphaFoldDB" id="A0A6S7JDP9"/>
<dbReference type="InterPro" id="IPR056579">
    <property type="entry name" value="Ufl1_N"/>
</dbReference>
<dbReference type="GO" id="GO:0003676">
    <property type="term" value="F:nucleic acid binding"/>
    <property type="evidence" value="ECO:0007669"/>
    <property type="project" value="InterPro"/>
</dbReference>
<dbReference type="PANTHER" id="PTHR31057">
    <property type="entry name" value="E3 UFM1-PROTEIN LIGASE 1"/>
    <property type="match status" value="1"/>
</dbReference>
<dbReference type="GO" id="GO:0016874">
    <property type="term" value="F:ligase activity"/>
    <property type="evidence" value="ECO:0007669"/>
    <property type="project" value="UniProtKB-KW"/>
</dbReference>
<comment type="caution">
    <text evidence="1">The sequence shown here is derived from an EMBL/GenBank/DDBJ whole genome shotgun (WGS) entry which is preliminary data.</text>
</comment>
<dbReference type="InterPro" id="IPR018611">
    <property type="entry name" value="Ufl1"/>
</dbReference>
<accession>A0A6S7JDP9</accession>
<dbReference type="PANTHER" id="PTHR31057:SF0">
    <property type="entry name" value="E3 UFM1-PROTEIN LIGASE 1"/>
    <property type="match status" value="1"/>
</dbReference>
<dbReference type="GO" id="GO:0008270">
    <property type="term" value="F:zinc ion binding"/>
    <property type="evidence" value="ECO:0007669"/>
    <property type="project" value="InterPro"/>
</dbReference>
<dbReference type="GO" id="GO:0032434">
    <property type="term" value="P:regulation of proteasomal ubiquitin-dependent protein catabolic process"/>
    <property type="evidence" value="ECO:0007669"/>
    <property type="project" value="TreeGrafter"/>
</dbReference>
<dbReference type="EMBL" id="CACRXK020006702">
    <property type="protein sequence ID" value="CAB4010178.1"/>
    <property type="molecule type" value="Genomic_DNA"/>
</dbReference>
<reference evidence="1" key="1">
    <citation type="submission" date="2020-04" db="EMBL/GenBank/DDBJ databases">
        <authorList>
            <person name="Alioto T."/>
            <person name="Alioto T."/>
            <person name="Gomez Garrido J."/>
        </authorList>
    </citation>
    <scope>NUCLEOTIDE SEQUENCE</scope>
    <source>
        <strain evidence="1">A484AB</strain>
    </source>
</reference>
<organism evidence="1 2">
    <name type="scientific">Paramuricea clavata</name>
    <name type="common">Red gorgonian</name>
    <name type="synonym">Violescent sea-whip</name>
    <dbReference type="NCBI Taxonomy" id="317549"/>
    <lineage>
        <taxon>Eukaryota</taxon>
        <taxon>Metazoa</taxon>
        <taxon>Cnidaria</taxon>
        <taxon>Anthozoa</taxon>
        <taxon>Octocorallia</taxon>
        <taxon>Malacalcyonacea</taxon>
        <taxon>Plexauridae</taxon>
        <taxon>Paramuricea</taxon>
    </lineage>
</organism>